<evidence type="ECO:0000313" key="3">
    <source>
        <dbReference type="EMBL" id="QLG62307.1"/>
    </source>
</evidence>
<feature type="domain" description="UspA" evidence="2">
    <location>
        <begin position="1"/>
        <end position="138"/>
    </location>
</feature>
<accession>A0A7D5LB47</accession>
<proteinExistence type="inferred from homology"/>
<dbReference type="InterPro" id="IPR014729">
    <property type="entry name" value="Rossmann-like_a/b/a_fold"/>
</dbReference>
<gene>
    <name evidence="3" type="ORF">HUG12_11445</name>
</gene>
<dbReference type="PRINTS" id="PR01438">
    <property type="entry name" value="UNVRSLSTRESS"/>
</dbReference>
<dbReference type="InterPro" id="IPR006015">
    <property type="entry name" value="Universal_stress_UspA"/>
</dbReference>
<dbReference type="CDD" id="cd00293">
    <property type="entry name" value="USP-like"/>
    <property type="match status" value="1"/>
</dbReference>
<protein>
    <submittedName>
        <fullName evidence="3">Universal stress protein</fullName>
    </submittedName>
</protein>
<dbReference type="AlphaFoldDB" id="A0A7D5LB47"/>
<dbReference type="OrthoDB" id="105697at2157"/>
<reference evidence="3 4" key="1">
    <citation type="submission" date="2020-06" db="EMBL/GenBank/DDBJ databases">
        <title>NJ-3-1, isolated from saline soil.</title>
        <authorList>
            <person name="Cui H.L."/>
            <person name="Shi X."/>
        </authorList>
    </citation>
    <scope>NUCLEOTIDE SEQUENCE [LARGE SCALE GENOMIC DNA]</scope>
    <source>
        <strain evidence="3 4">NJ-3-1</strain>
    </source>
</reference>
<keyword evidence="4" id="KW-1185">Reference proteome</keyword>
<dbReference type="Gene3D" id="3.40.50.620">
    <property type="entry name" value="HUPs"/>
    <property type="match status" value="1"/>
</dbReference>
<organism evidence="3 4">
    <name type="scientific">Halorarum salinum</name>
    <dbReference type="NCBI Taxonomy" id="2743089"/>
    <lineage>
        <taxon>Archaea</taxon>
        <taxon>Methanobacteriati</taxon>
        <taxon>Methanobacteriota</taxon>
        <taxon>Stenosarchaea group</taxon>
        <taxon>Halobacteria</taxon>
        <taxon>Halobacteriales</taxon>
        <taxon>Haloferacaceae</taxon>
        <taxon>Halorarum</taxon>
    </lineage>
</organism>
<dbReference type="RefSeq" id="WP_179268892.1">
    <property type="nucleotide sequence ID" value="NZ_CP058579.1"/>
</dbReference>
<sequence length="143" mass="15128">MYDDVLLPVDGSDGTGAALAHAESLGTTYGATVHVLHVADTNRDSVTTLAAGNTVDVLSEKGTELVEEVSAALDPAVSRRTEVLQGDPHDTIVDYANEYGIDLIVMATHGRRGLERFLLGSVTDRVVRTADVPVLTVRLDEAA</sequence>
<dbReference type="PIRSF" id="PIRSF006276">
    <property type="entry name" value="UspA"/>
    <property type="match status" value="1"/>
</dbReference>
<name>A0A7D5LB47_9EURY</name>
<dbReference type="GeneID" id="56038082"/>
<dbReference type="EMBL" id="CP058579">
    <property type="protein sequence ID" value="QLG62307.1"/>
    <property type="molecule type" value="Genomic_DNA"/>
</dbReference>
<dbReference type="PANTHER" id="PTHR46268">
    <property type="entry name" value="STRESS RESPONSE PROTEIN NHAX"/>
    <property type="match status" value="1"/>
</dbReference>
<dbReference type="SUPFAM" id="SSF52402">
    <property type="entry name" value="Adenine nucleotide alpha hydrolases-like"/>
    <property type="match status" value="1"/>
</dbReference>
<dbReference type="InterPro" id="IPR006016">
    <property type="entry name" value="UspA"/>
</dbReference>
<evidence type="ECO:0000256" key="1">
    <source>
        <dbReference type="ARBA" id="ARBA00008791"/>
    </source>
</evidence>
<dbReference type="Pfam" id="PF00582">
    <property type="entry name" value="Usp"/>
    <property type="match status" value="1"/>
</dbReference>
<dbReference type="KEGG" id="halu:HUG12_11445"/>
<evidence type="ECO:0000259" key="2">
    <source>
        <dbReference type="Pfam" id="PF00582"/>
    </source>
</evidence>
<evidence type="ECO:0000313" key="4">
    <source>
        <dbReference type="Proteomes" id="UP000509626"/>
    </source>
</evidence>
<dbReference type="Proteomes" id="UP000509626">
    <property type="component" value="Chromosome"/>
</dbReference>
<comment type="similarity">
    <text evidence="1">Belongs to the universal stress protein A family.</text>
</comment>
<dbReference type="PANTHER" id="PTHR46268:SF6">
    <property type="entry name" value="UNIVERSAL STRESS PROTEIN UP12"/>
    <property type="match status" value="1"/>
</dbReference>